<dbReference type="NCBIfam" id="TIGR02673">
    <property type="entry name" value="FtsE"/>
    <property type="match status" value="1"/>
</dbReference>
<evidence type="ECO:0000313" key="15">
    <source>
        <dbReference type="Proteomes" id="UP000307000"/>
    </source>
</evidence>
<dbReference type="InterPro" id="IPR003439">
    <property type="entry name" value="ABC_transporter-like_ATP-bd"/>
</dbReference>
<keyword evidence="4 11" id="KW-0132">Cell division</keyword>
<dbReference type="GO" id="GO:0005886">
    <property type="term" value="C:plasma membrane"/>
    <property type="evidence" value="ECO:0007669"/>
    <property type="project" value="UniProtKB-SubCell"/>
</dbReference>
<dbReference type="PROSITE" id="PS00211">
    <property type="entry name" value="ABC_TRANSPORTER_1"/>
    <property type="match status" value="1"/>
</dbReference>
<evidence type="ECO:0000259" key="13">
    <source>
        <dbReference type="PROSITE" id="PS50893"/>
    </source>
</evidence>
<dbReference type="EMBL" id="CP034412">
    <property type="protein sequence ID" value="QCY46749.1"/>
    <property type="molecule type" value="Genomic_DNA"/>
</dbReference>
<proteinExistence type="inferred from homology"/>
<dbReference type="PANTHER" id="PTHR24220:SF470">
    <property type="entry name" value="CELL DIVISION ATP-BINDING PROTEIN FTSE"/>
    <property type="match status" value="1"/>
</dbReference>
<protein>
    <recommendedName>
        <fullName evidence="2 11">Cell division ATP-binding protein FtsE</fullName>
    </recommendedName>
</protein>
<dbReference type="Proteomes" id="UP000307000">
    <property type="component" value="Chromosome"/>
</dbReference>
<dbReference type="GO" id="GO:0005524">
    <property type="term" value="F:ATP binding"/>
    <property type="evidence" value="ECO:0007669"/>
    <property type="project" value="UniProtKB-UniRule"/>
</dbReference>
<dbReference type="AlphaFoldDB" id="A0A5B7WS61"/>
<evidence type="ECO:0000256" key="9">
    <source>
        <dbReference type="ARBA" id="ARBA00054718"/>
    </source>
</evidence>
<keyword evidence="8 11" id="KW-0131">Cell cycle</keyword>
<comment type="subunit">
    <text evidence="10 11">Homodimer. Forms a membrane-associated complex with FtsX.</text>
</comment>
<evidence type="ECO:0000256" key="6">
    <source>
        <dbReference type="ARBA" id="ARBA00022840"/>
    </source>
</evidence>
<dbReference type="Pfam" id="PF00005">
    <property type="entry name" value="ABC_tran"/>
    <property type="match status" value="1"/>
</dbReference>
<feature type="domain" description="ABC transporter" evidence="13">
    <location>
        <begin position="2"/>
        <end position="239"/>
    </location>
</feature>
<dbReference type="InterPro" id="IPR027417">
    <property type="entry name" value="P-loop_NTPase"/>
</dbReference>
<dbReference type="KEGG" id="gcr:GcLGCM259_1001"/>
<evidence type="ECO:0000313" key="14">
    <source>
        <dbReference type="EMBL" id="QCY46749.1"/>
    </source>
</evidence>
<comment type="similarity">
    <text evidence="1 11">Belongs to the ABC transporter superfamily.</text>
</comment>
<dbReference type="InterPro" id="IPR017871">
    <property type="entry name" value="ABC_transporter-like_CS"/>
</dbReference>
<sequence length="271" mass="30269">MIKFENVSMIYEPKQQNAALRDVNIEINRGEFAFLVGESGSGKSTFLSLILREKRSTEGAVYVAGQNLNRIPSWRVPKLRRDIGFVFQDFRLLRERSVFDNVAFALEVIGAPRAQIRERVPEALKLVGLEDKARRKPTELSGGEQQRVGIARAIVNKPSILLADEPTGNLDRKNSLDVMNVLDRINQNGTTVLMATHAHELVSDYKRRVIELSKGKIIRDETSGSYMPMTTVIKQDGSRELHFGTSEDVAAKETGQDAPAQDSSETKDGEQ</sequence>
<keyword evidence="3 11" id="KW-1003">Cell membrane</keyword>
<evidence type="ECO:0000256" key="3">
    <source>
        <dbReference type="ARBA" id="ARBA00022475"/>
    </source>
</evidence>
<gene>
    <name evidence="11 14" type="primary">ftsE</name>
    <name evidence="14" type="ORF">GcLGCM259_1001</name>
</gene>
<reference evidence="14 15" key="1">
    <citation type="submission" date="2018-12" db="EMBL/GenBank/DDBJ databases">
        <title>Complete Genome Sequence of Glutamicibacter creatinolyticus strain LGCM259,isolated from an abscess of a 12-year-old mare in Italy.</title>
        <authorList>
            <person name="Santos R.G."/>
            <person name="Silva A.L."/>
            <person name="Seyffert N."/>
            <person name="Castro T.L.P."/>
            <person name="Attili A.R."/>
            <person name="Rifici C."/>
            <person name="Mazzullo G."/>
            <person name="Brenig B."/>
            <person name="Venanzi F."/>
            <person name="Azevedo V."/>
        </authorList>
    </citation>
    <scope>NUCLEOTIDE SEQUENCE [LARGE SCALE GENOMIC DNA]</scope>
    <source>
        <strain evidence="14 15">LGCM 259</strain>
    </source>
</reference>
<dbReference type="InterPro" id="IPR015854">
    <property type="entry name" value="ABC_transpr_LolD-like"/>
</dbReference>
<comment type="subcellular location">
    <subcellularLocation>
        <location evidence="11">Cell membrane</location>
        <topology evidence="11">Peripheral membrane protein</topology>
        <orientation evidence="11">Cytoplasmic side</orientation>
    </subcellularLocation>
</comment>
<dbReference type="PANTHER" id="PTHR24220">
    <property type="entry name" value="IMPORT ATP-BINDING PROTEIN"/>
    <property type="match status" value="1"/>
</dbReference>
<dbReference type="InterPro" id="IPR003593">
    <property type="entry name" value="AAA+_ATPase"/>
</dbReference>
<accession>A0A5B7WS61</accession>
<dbReference type="GO" id="GO:0022857">
    <property type="term" value="F:transmembrane transporter activity"/>
    <property type="evidence" value="ECO:0007669"/>
    <property type="project" value="TreeGrafter"/>
</dbReference>
<dbReference type="PROSITE" id="PS50893">
    <property type="entry name" value="ABC_TRANSPORTER_2"/>
    <property type="match status" value="1"/>
</dbReference>
<evidence type="ECO:0000256" key="1">
    <source>
        <dbReference type="ARBA" id="ARBA00005417"/>
    </source>
</evidence>
<evidence type="ECO:0000256" key="8">
    <source>
        <dbReference type="ARBA" id="ARBA00023306"/>
    </source>
</evidence>
<evidence type="ECO:0000256" key="10">
    <source>
        <dbReference type="ARBA" id="ARBA00063837"/>
    </source>
</evidence>
<feature type="region of interest" description="Disordered" evidence="12">
    <location>
        <begin position="237"/>
        <end position="271"/>
    </location>
</feature>
<dbReference type="FunFam" id="3.40.50.300:FF:000056">
    <property type="entry name" value="Cell division ATP-binding protein FtsE"/>
    <property type="match status" value="1"/>
</dbReference>
<evidence type="ECO:0000256" key="12">
    <source>
        <dbReference type="SAM" id="MobiDB-lite"/>
    </source>
</evidence>
<keyword evidence="7 11" id="KW-0472">Membrane</keyword>
<evidence type="ECO:0000256" key="7">
    <source>
        <dbReference type="ARBA" id="ARBA00023136"/>
    </source>
</evidence>
<keyword evidence="6 11" id="KW-0067">ATP-binding</keyword>
<dbReference type="RefSeq" id="WP_138172952.1">
    <property type="nucleotide sequence ID" value="NZ_BAAAGL010000035.1"/>
</dbReference>
<name>A0A5B7WS61_9MICC</name>
<dbReference type="GO" id="GO:0016887">
    <property type="term" value="F:ATP hydrolysis activity"/>
    <property type="evidence" value="ECO:0007669"/>
    <property type="project" value="InterPro"/>
</dbReference>
<evidence type="ECO:0000256" key="11">
    <source>
        <dbReference type="RuleBase" id="RU365094"/>
    </source>
</evidence>
<evidence type="ECO:0000256" key="5">
    <source>
        <dbReference type="ARBA" id="ARBA00022741"/>
    </source>
</evidence>
<dbReference type="SUPFAM" id="SSF52540">
    <property type="entry name" value="P-loop containing nucleoside triphosphate hydrolases"/>
    <property type="match status" value="1"/>
</dbReference>
<comment type="function">
    <text evidence="9">Part of the ABC transporter FtsEX involved in cellular division. Has ATPase activity.</text>
</comment>
<dbReference type="GO" id="GO:0051301">
    <property type="term" value="P:cell division"/>
    <property type="evidence" value="ECO:0007669"/>
    <property type="project" value="UniProtKB-UniRule"/>
</dbReference>
<dbReference type="InterPro" id="IPR005286">
    <property type="entry name" value="Cell_div_FtsE"/>
</dbReference>
<organism evidence="14 15">
    <name type="scientific">Glutamicibacter creatinolyticus</name>
    <dbReference type="NCBI Taxonomy" id="162496"/>
    <lineage>
        <taxon>Bacteria</taxon>
        <taxon>Bacillati</taxon>
        <taxon>Actinomycetota</taxon>
        <taxon>Actinomycetes</taxon>
        <taxon>Micrococcales</taxon>
        <taxon>Micrococcaceae</taxon>
        <taxon>Glutamicibacter</taxon>
    </lineage>
</organism>
<dbReference type="Gene3D" id="3.40.50.300">
    <property type="entry name" value="P-loop containing nucleotide triphosphate hydrolases"/>
    <property type="match status" value="1"/>
</dbReference>
<keyword evidence="15" id="KW-1185">Reference proteome</keyword>
<keyword evidence="5 11" id="KW-0547">Nucleotide-binding</keyword>
<evidence type="ECO:0000256" key="4">
    <source>
        <dbReference type="ARBA" id="ARBA00022618"/>
    </source>
</evidence>
<evidence type="ECO:0000256" key="2">
    <source>
        <dbReference type="ARBA" id="ARBA00020019"/>
    </source>
</evidence>
<dbReference type="SMART" id="SM00382">
    <property type="entry name" value="AAA"/>
    <property type="match status" value="1"/>
</dbReference>